<dbReference type="Gene3D" id="3.90.1140.10">
    <property type="entry name" value="Cyclic phosphodiesterase"/>
    <property type="match status" value="1"/>
</dbReference>
<dbReference type="RefSeq" id="WP_243407358.1">
    <property type="nucleotide sequence ID" value="NZ_FZMO01000090.1"/>
</dbReference>
<dbReference type="SUPFAM" id="SSF55144">
    <property type="entry name" value="LigT-like"/>
    <property type="match status" value="1"/>
</dbReference>
<evidence type="ECO:0000313" key="2">
    <source>
        <dbReference type="Proteomes" id="UP000234331"/>
    </source>
</evidence>
<name>A0A2I2KNK8_9ACTN</name>
<dbReference type="Proteomes" id="UP000234331">
    <property type="component" value="Unassembled WGS sequence"/>
</dbReference>
<accession>A0A2I2KNK8</accession>
<dbReference type="InterPro" id="IPR009097">
    <property type="entry name" value="Cyclic_Pdiesterase"/>
</dbReference>
<protein>
    <recommendedName>
        <fullName evidence="3">2'-5' RNA ligase</fullName>
    </recommendedName>
</protein>
<proteinExistence type="predicted"/>
<evidence type="ECO:0000313" key="1">
    <source>
        <dbReference type="EMBL" id="SNQ47248.1"/>
    </source>
</evidence>
<evidence type="ECO:0008006" key="3">
    <source>
        <dbReference type="Google" id="ProtNLM"/>
    </source>
</evidence>
<sequence length="224" mass="25299">MALTPEQQVDAEDWESFRRAERMTDHWWWRPGWRPDRHYLTWYLVFQDPALADYVAGFQRTLADLGYLDPVPVDGLHLTVQGVAFADEMDADQVAALGKAADELCADLERFTLTAGPIAAYTGGTFLRTAPWQPVAELRERLRSAIGQVLGTDAVPDEPAMFKPHISVTYGNADPPAAEVIHRLTKLRQQPPISLPATSVDLLELRRDGHAYRWDIRHHIDFTA</sequence>
<reference evidence="1 2" key="1">
    <citation type="submission" date="2017-06" db="EMBL/GenBank/DDBJ databases">
        <authorList>
            <person name="Kim H.J."/>
            <person name="Triplett B.A."/>
        </authorList>
    </citation>
    <scope>NUCLEOTIDE SEQUENCE [LARGE SCALE GENOMIC DNA]</scope>
    <source>
        <strain evidence="1">FRACA_ARgP5</strain>
    </source>
</reference>
<keyword evidence="2" id="KW-1185">Reference proteome</keyword>
<dbReference type="AlphaFoldDB" id="A0A2I2KNK8"/>
<dbReference type="Pfam" id="PF13563">
    <property type="entry name" value="2_5_RNA_ligase2"/>
    <property type="match status" value="1"/>
</dbReference>
<organism evidence="1 2">
    <name type="scientific">Frankia canadensis</name>
    <dbReference type="NCBI Taxonomy" id="1836972"/>
    <lineage>
        <taxon>Bacteria</taxon>
        <taxon>Bacillati</taxon>
        <taxon>Actinomycetota</taxon>
        <taxon>Actinomycetes</taxon>
        <taxon>Frankiales</taxon>
        <taxon>Frankiaceae</taxon>
        <taxon>Frankia</taxon>
    </lineage>
</organism>
<gene>
    <name evidence="1" type="ORF">FRACA_180012</name>
</gene>
<dbReference type="EMBL" id="FZMO01000090">
    <property type="protein sequence ID" value="SNQ47248.1"/>
    <property type="molecule type" value="Genomic_DNA"/>
</dbReference>